<dbReference type="HOGENOM" id="CLU_2359741_0_0_1"/>
<accession>M7TMQ3</accession>
<dbReference type="OrthoDB" id="10042665at2759"/>
<dbReference type="EMBL" id="KB706320">
    <property type="protein sequence ID" value="EMR68000.1"/>
    <property type="molecule type" value="Genomic_DNA"/>
</dbReference>
<gene>
    <name evidence="1" type="ORF">UCREL1_4992</name>
</gene>
<dbReference type="Proteomes" id="UP000012174">
    <property type="component" value="Unassembled WGS sequence"/>
</dbReference>
<dbReference type="PANTHER" id="PTHR46411">
    <property type="entry name" value="FAMILY ATPASE, PUTATIVE-RELATED"/>
    <property type="match status" value="1"/>
</dbReference>
<evidence type="ECO:0000313" key="1">
    <source>
        <dbReference type="EMBL" id="EMR68000.1"/>
    </source>
</evidence>
<sequence length="96" mass="10676">MSLHICVQWHEANNGTQRLPGIATATEIHYFVKSHVANKDAFDDIIEGKGELGTAVKEVEEKLGMTLEVAAKWDAVLLLDEADVFLEKRERAAARD</sequence>
<organism evidence="1 2">
    <name type="scientific">Eutypa lata (strain UCR-EL1)</name>
    <name type="common">Grapevine dieback disease fungus</name>
    <name type="synonym">Eutypa armeniacae</name>
    <dbReference type="NCBI Taxonomy" id="1287681"/>
    <lineage>
        <taxon>Eukaryota</taxon>
        <taxon>Fungi</taxon>
        <taxon>Dikarya</taxon>
        <taxon>Ascomycota</taxon>
        <taxon>Pezizomycotina</taxon>
        <taxon>Sordariomycetes</taxon>
        <taxon>Xylariomycetidae</taxon>
        <taxon>Xylariales</taxon>
        <taxon>Diatrypaceae</taxon>
        <taxon>Eutypa</taxon>
    </lineage>
</organism>
<proteinExistence type="predicted"/>
<reference evidence="2" key="1">
    <citation type="journal article" date="2013" name="Genome Announc.">
        <title>Draft genome sequence of the grapevine dieback fungus Eutypa lata UCR-EL1.</title>
        <authorList>
            <person name="Blanco-Ulate B."/>
            <person name="Rolshausen P.E."/>
            <person name="Cantu D."/>
        </authorList>
    </citation>
    <scope>NUCLEOTIDE SEQUENCE [LARGE SCALE GENOMIC DNA]</scope>
    <source>
        <strain evidence="2">UCR-EL1</strain>
    </source>
</reference>
<keyword evidence="2" id="KW-1185">Reference proteome</keyword>
<dbReference type="STRING" id="1287681.M7TMQ3"/>
<evidence type="ECO:0000313" key="2">
    <source>
        <dbReference type="Proteomes" id="UP000012174"/>
    </source>
</evidence>
<dbReference type="KEGG" id="ela:UCREL1_4992"/>
<name>M7TMQ3_EUTLA</name>
<dbReference type="PANTHER" id="PTHR46411:SF3">
    <property type="entry name" value="AAA+ ATPASE DOMAIN-CONTAINING PROTEIN"/>
    <property type="match status" value="1"/>
</dbReference>
<dbReference type="AlphaFoldDB" id="M7TMQ3"/>
<protein>
    <submittedName>
        <fullName evidence="1">Putative aaa family atpase protein</fullName>
    </submittedName>
</protein>